<evidence type="ECO:0000256" key="2">
    <source>
        <dbReference type="ARBA" id="ARBA00022475"/>
    </source>
</evidence>
<keyword evidence="4 10" id="KW-1133">Transmembrane helix</keyword>
<evidence type="ECO:0000313" key="13">
    <source>
        <dbReference type="EMBL" id="KAG8222140.1"/>
    </source>
</evidence>
<keyword evidence="8 10" id="KW-0325">Glycoprotein</keyword>
<evidence type="ECO:0000256" key="1">
    <source>
        <dbReference type="ARBA" id="ARBA00004651"/>
    </source>
</evidence>
<sequence length="427" mass="48253">MLRTDVFQIVRRGVEEQREGRGAMEGEDEEWKAQGRDEELAKAEMATLAAMLVISIVGNGAVMVALWARPRSSPRRRLSRMHLLVLHLCTADLITAAFTVLPQMAWEVTYRFAPQAAPLCKPLKVLQLLGPYLSSYLLVAMAIDRHRAVCRPLSVRAFLPRSPRRLVAIAWALSALFSLPQAFVFSYQKATETEWDCWATFDPPWTQKAYVTWYGISVFAVPLVLLLYAYAGICRALRRNHREKLRPQEDGLIPRGAPPRTHSMGTISRAKMRTLRLTIVAVACYILCSCPFVLSQLWATWYPGATESSFWRGAAFTILSLLPCLNSCVNPWIYMAFNEEIRVALRERLPGRVRDAVRSLFRFNTSKRLRHNDAITYASSSSRTRSSRESPQMEIKTLNSPVKDPPSVKKNGVVAEPKTEKNSEAPV</sequence>
<dbReference type="PROSITE" id="PS00237">
    <property type="entry name" value="G_PROTEIN_RECEP_F1_1"/>
    <property type="match status" value="1"/>
</dbReference>
<evidence type="ECO:0000256" key="9">
    <source>
        <dbReference type="ARBA" id="ARBA00023224"/>
    </source>
</evidence>
<evidence type="ECO:0000256" key="5">
    <source>
        <dbReference type="ARBA" id="ARBA00023040"/>
    </source>
</evidence>
<keyword evidence="9 10" id="KW-0807">Transducer</keyword>
<protein>
    <recommendedName>
        <fullName evidence="12">G-protein coupled receptors family 1 profile domain-containing protein</fullName>
    </recommendedName>
</protein>
<name>A0A8K0NRM0_LADFU</name>
<dbReference type="PROSITE" id="PS50262">
    <property type="entry name" value="G_PROTEIN_RECEP_F1_2"/>
    <property type="match status" value="1"/>
</dbReference>
<dbReference type="Proteomes" id="UP000792457">
    <property type="component" value="Unassembled WGS sequence"/>
</dbReference>
<dbReference type="InterPro" id="IPR001817">
    <property type="entry name" value="Vasoprsn_rcpt"/>
</dbReference>
<comment type="subcellular location">
    <subcellularLocation>
        <location evidence="1 10">Cell membrane</location>
        <topology evidence="1 10">Multi-pass membrane protein</topology>
    </subcellularLocation>
</comment>
<dbReference type="GO" id="GO:0042277">
    <property type="term" value="F:peptide binding"/>
    <property type="evidence" value="ECO:0007669"/>
    <property type="project" value="TreeGrafter"/>
</dbReference>
<reference evidence="13" key="1">
    <citation type="submission" date="2013-04" db="EMBL/GenBank/DDBJ databases">
        <authorList>
            <person name="Qu J."/>
            <person name="Murali S.C."/>
            <person name="Bandaranaike D."/>
            <person name="Bellair M."/>
            <person name="Blankenburg K."/>
            <person name="Chao H."/>
            <person name="Dinh H."/>
            <person name="Doddapaneni H."/>
            <person name="Downs B."/>
            <person name="Dugan-Rocha S."/>
            <person name="Elkadiri S."/>
            <person name="Gnanaolivu R.D."/>
            <person name="Hernandez B."/>
            <person name="Javaid M."/>
            <person name="Jayaseelan J.C."/>
            <person name="Lee S."/>
            <person name="Li M."/>
            <person name="Ming W."/>
            <person name="Munidasa M."/>
            <person name="Muniz J."/>
            <person name="Nguyen L."/>
            <person name="Ongeri F."/>
            <person name="Osuji N."/>
            <person name="Pu L.-L."/>
            <person name="Puazo M."/>
            <person name="Qu C."/>
            <person name="Quiroz J."/>
            <person name="Raj R."/>
            <person name="Weissenberger G."/>
            <person name="Xin Y."/>
            <person name="Zou X."/>
            <person name="Han Y."/>
            <person name="Richards S."/>
            <person name="Worley K."/>
            <person name="Muzny D."/>
            <person name="Gibbs R."/>
        </authorList>
    </citation>
    <scope>NUCLEOTIDE SEQUENCE</scope>
    <source>
        <strain evidence="13">Sampled in the wild</strain>
    </source>
</reference>
<dbReference type="InterPro" id="IPR017452">
    <property type="entry name" value="GPCR_Rhodpsn_7TM"/>
</dbReference>
<feature type="transmembrane region" description="Helical" evidence="10">
    <location>
        <begin position="125"/>
        <end position="144"/>
    </location>
</feature>
<evidence type="ECO:0000256" key="7">
    <source>
        <dbReference type="ARBA" id="ARBA00023170"/>
    </source>
</evidence>
<feature type="transmembrane region" description="Helical" evidence="10">
    <location>
        <begin position="81"/>
        <end position="105"/>
    </location>
</feature>
<dbReference type="AlphaFoldDB" id="A0A8K0NRM0"/>
<keyword evidence="3 10" id="KW-0812">Transmembrane</keyword>
<dbReference type="SUPFAM" id="SSF81321">
    <property type="entry name" value="Family A G protein-coupled receptor-like"/>
    <property type="match status" value="1"/>
</dbReference>
<reference evidence="13" key="2">
    <citation type="submission" date="2017-10" db="EMBL/GenBank/DDBJ databases">
        <title>Ladona fulva Genome sequencing and assembly.</title>
        <authorList>
            <person name="Murali S."/>
            <person name="Richards S."/>
            <person name="Bandaranaike D."/>
            <person name="Bellair M."/>
            <person name="Blankenburg K."/>
            <person name="Chao H."/>
            <person name="Dinh H."/>
            <person name="Doddapaneni H."/>
            <person name="Dugan-Rocha S."/>
            <person name="Elkadiri S."/>
            <person name="Gnanaolivu R."/>
            <person name="Hernandez B."/>
            <person name="Skinner E."/>
            <person name="Javaid M."/>
            <person name="Lee S."/>
            <person name="Li M."/>
            <person name="Ming W."/>
            <person name="Munidasa M."/>
            <person name="Muniz J."/>
            <person name="Nguyen L."/>
            <person name="Hughes D."/>
            <person name="Osuji N."/>
            <person name="Pu L.-L."/>
            <person name="Puazo M."/>
            <person name="Qu C."/>
            <person name="Quiroz J."/>
            <person name="Raj R."/>
            <person name="Weissenberger G."/>
            <person name="Xin Y."/>
            <person name="Zou X."/>
            <person name="Han Y."/>
            <person name="Worley K."/>
            <person name="Muzny D."/>
            <person name="Gibbs R."/>
        </authorList>
    </citation>
    <scope>NUCLEOTIDE SEQUENCE</scope>
    <source>
        <strain evidence="13">Sampled in the wild</strain>
    </source>
</reference>
<dbReference type="InterPro" id="IPR000276">
    <property type="entry name" value="GPCR_Rhodpsn"/>
</dbReference>
<feature type="transmembrane region" description="Helical" evidence="10">
    <location>
        <begin position="314"/>
        <end position="337"/>
    </location>
</feature>
<keyword evidence="6 10" id="KW-0472">Membrane</keyword>
<dbReference type="GO" id="GO:0032870">
    <property type="term" value="P:cellular response to hormone stimulus"/>
    <property type="evidence" value="ECO:0007669"/>
    <property type="project" value="TreeGrafter"/>
</dbReference>
<dbReference type="PRINTS" id="PR00896">
    <property type="entry name" value="VASOPRESSINR"/>
</dbReference>
<comment type="caution">
    <text evidence="13">The sequence shown here is derived from an EMBL/GenBank/DDBJ whole genome shotgun (WGS) entry which is preliminary data.</text>
</comment>
<dbReference type="CDD" id="cd15196">
    <property type="entry name" value="7tmA_Vasopressin_Oxytocin"/>
    <property type="match status" value="1"/>
</dbReference>
<keyword evidence="2" id="KW-1003">Cell membrane</keyword>
<feature type="transmembrane region" description="Helical" evidence="10">
    <location>
        <begin position="165"/>
        <end position="185"/>
    </location>
</feature>
<dbReference type="PANTHER" id="PTHR24241:SF161">
    <property type="entry name" value="G-PROTEIN COUPLED RECEPTORS FAMILY 1 PROFILE DOMAIN-CONTAINING PROTEIN"/>
    <property type="match status" value="1"/>
</dbReference>
<dbReference type="Gene3D" id="1.20.1070.10">
    <property type="entry name" value="Rhodopsin 7-helix transmembrane proteins"/>
    <property type="match status" value="1"/>
</dbReference>
<comment type="similarity">
    <text evidence="10">Belongs to the G-protein coupled receptor 1 family. Vasopressin/oxytocin receptor subfamily.</text>
</comment>
<dbReference type="GO" id="GO:0005886">
    <property type="term" value="C:plasma membrane"/>
    <property type="evidence" value="ECO:0007669"/>
    <property type="project" value="UniProtKB-SubCell"/>
</dbReference>
<feature type="region of interest" description="Disordered" evidence="11">
    <location>
        <begin position="378"/>
        <end position="427"/>
    </location>
</feature>
<evidence type="ECO:0000256" key="10">
    <source>
        <dbReference type="RuleBase" id="RU046427"/>
    </source>
</evidence>
<accession>A0A8K0NRM0</accession>
<keyword evidence="7 10" id="KW-0675">Receptor</keyword>
<evidence type="ECO:0000256" key="4">
    <source>
        <dbReference type="ARBA" id="ARBA00022989"/>
    </source>
</evidence>
<dbReference type="PANTHER" id="PTHR24241">
    <property type="entry name" value="NEUROPEPTIDE RECEPTOR-RELATED G-PROTEIN COUPLED RECEPTOR"/>
    <property type="match status" value="1"/>
</dbReference>
<dbReference type="PRINTS" id="PR00237">
    <property type="entry name" value="GPCRRHODOPSN"/>
</dbReference>
<evidence type="ECO:0000259" key="12">
    <source>
        <dbReference type="PROSITE" id="PS50262"/>
    </source>
</evidence>
<evidence type="ECO:0000313" key="14">
    <source>
        <dbReference type="Proteomes" id="UP000792457"/>
    </source>
</evidence>
<dbReference type="GO" id="GO:0005000">
    <property type="term" value="F:vasopressin receptor activity"/>
    <property type="evidence" value="ECO:0007669"/>
    <property type="project" value="InterPro"/>
</dbReference>
<gene>
    <name evidence="13" type="ORF">J437_LFUL002137</name>
</gene>
<dbReference type="OrthoDB" id="6435638at2759"/>
<dbReference type="SMART" id="SM01381">
    <property type="entry name" value="7TM_GPCR_Srsx"/>
    <property type="match status" value="1"/>
</dbReference>
<keyword evidence="5 10" id="KW-0297">G-protein coupled receptor</keyword>
<feature type="transmembrane region" description="Helical" evidence="10">
    <location>
        <begin position="45"/>
        <end position="69"/>
    </location>
</feature>
<evidence type="ECO:0000256" key="3">
    <source>
        <dbReference type="ARBA" id="ARBA00022692"/>
    </source>
</evidence>
<proteinExistence type="inferred from homology"/>
<evidence type="ECO:0000256" key="6">
    <source>
        <dbReference type="ARBA" id="ARBA00023136"/>
    </source>
</evidence>
<keyword evidence="14" id="KW-1185">Reference proteome</keyword>
<feature type="domain" description="G-protein coupled receptors family 1 profile" evidence="12">
    <location>
        <begin position="58"/>
        <end position="334"/>
    </location>
</feature>
<feature type="transmembrane region" description="Helical" evidence="10">
    <location>
        <begin position="213"/>
        <end position="237"/>
    </location>
</feature>
<dbReference type="Pfam" id="PF00001">
    <property type="entry name" value="7tm_1"/>
    <property type="match status" value="1"/>
</dbReference>
<feature type="transmembrane region" description="Helical" evidence="10">
    <location>
        <begin position="274"/>
        <end position="294"/>
    </location>
</feature>
<dbReference type="EMBL" id="KZ308124">
    <property type="protein sequence ID" value="KAG8222140.1"/>
    <property type="molecule type" value="Genomic_DNA"/>
</dbReference>
<evidence type="ECO:0000256" key="8">
    <source>
        <dbReference type="ARBA" id="ARBA00023180"/>
    </source>
</evidence>
<evidence type="ECO:0000256" key="11">
    <source>
        <dbReference type="SAM" id="MobiDB-lite"/>
    </source>
</evidence>
<feature type="compositionally biased region" description="Basic and acidic residues" evidence="11">
    <location>
        <begin position="417"/>
        <end position="427"/>
    </location>
</feature>
<organism evidence="13 14">
    <name type="scientific">Ladona fulva</name>
    <name type="common">Scarce chaser dragonfly</name>
    <name type="synonym">Libellula fulva</name>
    <dbReference type="NCBI Taxonomy" id="123851"/>
    <lineage>
        <taxon>Eukaryota</taxon>
        <taxon>Metazoa</taxon>
        <taxon>Ecdysozoa</taxon>
        <taxon>Arthropoda</taxon>
        <taxon>Hexapoda</taxon>
        <taxon>Insecta</taxon>
        <taxon>Pterygota</taxon>
        <taxon>Palaeoptera</taxon>
        <taxon>Odonata</taxon>
        <taxon>Epiprocta</taxon>
        <taxon>Anisoptera</taxon>
        <taxon>Libelluloidea</taxon>
        <taxon>Libellulidae</taxon>
        <taxon>Ladona</taxon>
    </lineage>
</organism>